<dbReference type="PROSITE" id="PS50931">
    <property type="entry name" value="HTH_LYSR"/>
    <property type="match status" value="1"/>
</dbReference>
<name>A0A6M1R2A1_9ACTN</name>
<reference evidence="6 7" key="1">
    <citation type="submission" date="2020-02" db="EMBL/GenBank/DDBJ databases">
        <title>Whole-genome analyses of novel actinobacteria.</title>
        <authorList>
            <person name="Sahin N."/>
        </authorList>
    </citation>
    <scope>NUCLEOTIDE SEQUENCE [LARGE SCALE GENOMIC DNA]</scope>
    <source>
        <strain evidence="6 7">KC13</strain>
    </source>
</reference>
<dbReference type="FunFam" id="1.10.10.10:FF:000001">
    <property type="entry name" value="LysR family transcriptional regulator"/>
    <property type="match status" value="1"/>
</dbReference>
<dbReference type="Pfam" id="PF03466">
    <property type="entry name" value="LysR_substrate"/>
    <property type="match status" value="1"/>
</dbReference>
<dbReference type="Gene3D" id="1.10.10.10">
    <property type="entry name" value="Winged helix-like DNA-binding domain superfamily/Winged helix DNA-binding domain"/>
    <property type="match status" value="1"/>
</dbReference>
<dbReference type="PANTHER" id="PTHR30419:SF31">
    <property type="entry name" value="BLR3139 PROTEIN"/>
    <property type="match status" value="1"/>
</dbReference>
<protein>
    <submittedName>
        <fullName evidence="6">LysR family transcriptional regulator</fullName>
    </submittedName>
</protein>
<dbReference type="PANTHER" id="PTHR30419">
    <property type="entry name" value="HTH-TYPE TRANSCRIPTIONAL REGULATOR YBHD"/>
    <property type="match status" value="1"/>
</dbReference>
<feature type="domain" description="HTH lysR-type" evidence="5">
    <location>
        <begin position="1"/>
        <end position="58"/>
    </location>
</feature>
<dbReference type="InterPro" id="IPR050950">
    <property type="entry name" value="HTH-type_LysR_regulators"/>
</dbReference>
<dbReference type="SUPFAM" id="SSF53850">
    <property type="entry name" value="Periplasmic binding protein-like II"/>
    <property type="match status" value="1"/>
</dbReference>
<evidence type="ECO:0000313" key="6">
    <source>
        <dbReference type="EMBL" id="NGN91828.1"/>
    </source>
</evidence>
<accession>A0A6M1R2A1</accession>
<gene>
    <name evidence="6" type="ORF">G5C66_03615</name>
</gene>
<keyword evidence="2" id="KW-0805">Transcription regulation</keyword>
<evidence type="ECO:0000256" key="4">
    <source>
        <dbReference type="ARBA" id="ARBA00023163"/>
    </source>
</evidence>
<evidence type="ECO:0000259" key="5">
    <source>
        <dbReference type="PROSITE" id="PS50931"/>
    </source>
</evidence>
<dbReference type="GO" id="GO:0003677">
    <property type="term" value="F:DNA binding"/>
    <property type="evidence" value="ECO:0007669"/>
    <property type="project" value="UniProtKB-KW"/>
</dbReference>
<evidence type="ECO:0000313" key="7">
    <source>
        <dbReference type="Proteomes" id="UP000483261"/>
    </source>
</evidence>
<proteinExistence type="inferred from homology"/>
<dbReference type="InterPro" id="IPR005119">
    <property type="entry name" value="LysR_subst-bd"/>
</dbReference>
<dbReference type="InterPro" id="IPR000847">
    <property type="entry name" value="LysR_HTH_N"/>
</dbReference>
<comment type="similarity">
    <text evidence="1">Belongs to the LysR transcriptional regulatory family.</text>
</comment>
<evidence type="ECO:0000256" key="2">
    <source>
        <dbReference type="ARBA" id="ARBA00023015"/>
    </source>
</evidence>
<dbReference type="Pfam" id="PF00126">
    <property type="entry name" value="HTH_1"/>
    <property type="match status" value="1"/>
</dbReference>
<dbReference type="AlphaFoldDB" id="A0A6M1R2A1"/>
<keyword evidence="3" id="KW-0238">DNA-binding</keyword>
<dbReference type="Gene3D" id="3.40.190.290">
    <property type="match status" value="1"/>
</dbReference>
<organism evidence="6 7">
    <name type="scientific">Nocardioides turkmenicus</name>
    <dbReference type="NCBI Taxonomy" id="2711220"/>
    <lineage>
        <taxon>Bacteria</taxon>
        <taxon>Bacillati</taxon>
        <taxon>Actinomycetota</taxon>
        <taxon>Actinomycetes</taxon>
        <taxon>Propionibacteriales</taxon>
        <taxon>Nocardioidaceae</taxon>
        <taxon>Nocardioides</taxon>
    </lineage>
</organism>
<dbReference type="Proteomes" id="UP000483261">
    <property type="component" value="Unassembled WGS sequence"/>
</dbReference>
<evidence type="ECO:0000256" key="3">
    <source>
        <dbReference type="ARBA" id="ARBA00023125"/>
    </source>
</evidence>
<dbReference type="GO" id="GO:0003700">
    <property type="term" value="F:DNA-binding transcription factor activity"/>
    <property type="evidence" value="ECO:0007669"/>
    <property type="project" value="InterPro"/>
</dbReference>
<dbReference type="PRINTS" id="PR00039">
    <property type="entry name" value="HTHLYSR"/>
</dbReference>
<keyword evidence="7" id="KW-1185">Reference proteome</keyword>
<comment type="caution">
    <text evidence="6">The sequence shown here is derived from an EMBL/GenBank/DDBJ whole genome shotgun (WGS) entry which is preliminary data.</text>
</comment>
<dbReference type="RefSeq" id="WP_165109582.1">
    <property type="nucleotide sequence ID" value="NZ_JAALAA010000002.1"/>
</dbReference>
<evidence type="ECO:0000256" key="1">
    <source>
        <dbReference type="ARBA" id="ARBA00009437"/>
    </source>
</evidence>
<dbReference type="InterPro" id="IPR036390">
    <property type="entry name" value="WH_DNA-bd_sf"/>
</dbReference>
<keyword evidence="4" id="KW-0804">Transcription</keyword>
<dbReference type="GO" id="GO:0005829">
    <property type="term" value="C:cytosol"/>
    <property type="evidence" value="ECO:0007669"/>
    <property type="project" value="TreeGrafter"/>
</dbReference>
<dbReference type="EMBL" id="JAALAA010000002">
    <property type="protein sequence ID" value="NGN91828.1"/>
    <property type="molecule type" value="Genomic_DNA"/>
</dbReference>
<dbReference type="InterPro" id="IPR036388">
    <property type="entry name" value="WH-like_DNA-bd_sf"/>
</dbReference>
<dbReference type="SUPFAM" id="SSF46785">
    <property type="entry name" value="Winged helix' DNA-binding domain"/>
    <property type="match status" value="1"/>
</dbReference>
<sequence length="296" mass="31076">MELRHLEFFVAVVEEGTFTAAAVRLHVVQSAVSAGIKAIERELGAPLLERGARGVTVTASGEALLVHAYRTLEAARDARDAVALVRGGLGGILRIGTMTSTGSLDVPGILAAYRQAHPGVGLRLVVMPTGSRGLVEAVAERRLDLAFVSPPGAEASRVRLMPLATSRMDLVIPAGHALDQAESVSLRDLDGMDFIDAPMGWGNRAVVDRAFEQAGAARRVTIEVADTATVPAYVRASLGVALLPRPETERLPEGLVVRRLPDAGLDWPVALAIPRGRRLSAAASALADQIGEAVAT</sequence>